<dbReference type="PANTHER" id="PTHR10869:SF226">
    <property type="entry name" value="PROLYL 4-HYDROXYLASE ALPHA SUBUNIT DOMAIN-CONTAINING PROTEIN"/>
    <property type="match status" value="1"/>
</dbReference>
<feature type="compositionally biased region" description="Basic and acidic residues" evidence="11">
    <location>
        <begin position="390"/>
        <end position="404"/>
    </location>
</feature>
<dbReference type="SMART" id="SM00702">
    <property type="entry name" value="P4Hc"/>
    <property type="match status" value="1"/>
</dbReference>
<dbReference type="InterPro" id="IPR044862">
    <property type="entry name" value="Pro_4_hyd_alph_FE2OG_OXY"/>
</dbReference>
<dbReference type="PROSITE" id="PS51471">
    <property type="entry name" value="FE2OG_OXY"/>
    <property type="match status" value="1"/>
</dbReference>
<dbReference type="InParanoid" id="F0Y732"/>
<evidence type="ECO:0000256" key="9">
    <source>
        <dbReference type="ARBA" id="ARBA00023004"/>
    </source>
</evidence>
<name>F0Y732_AURAN</name>
<evidence type="ECO:0000313" key="14">
    <source>
        <dbReference type="EMBL" id="EGB09310.1"/>
    </source>
</evidence>
<evidence type="ECO:0000256" key="4">
    <source>
        <dbReference type="ARBA" id="ARBA00022692"/>
    </source>
</evidence>
<dbReference type="RefSeq" id="XP_009036407.1">
    <property type="nucleotide sequence ID" value="XM_009038159.1"/>
</dbReference>
<gene>
    <name evidence="14" type="ORF">AURANDRAFT_63401</name>
</gene>
<dbReference type="GO" id="GO:0004656">
    <property type="term" value="F:procollagen-proline 4-dioxygenase activity"/>
    <property type="evidence" value="ECO:0007669"/>
    <property type="project" value="TreeGrafter"/>
</dbReference>
<feature type="domain" description="Fe2OG dioxygenase" evidence="13">
    <location>
        <begin position="448"/>
        <end position="553"/>
    </location>
</feature>
<dbReference type="GO" id="GO:0005506">
    <property type="term" value="F:iron ion binding"/>
    <property type="evidence" value="ECO:0007669"/>
    <property type="project" value="InterPro"/>
</dbReference>
<dbReference type="PANTHER" id="PTHR10869">
    <property type="entry name" value="PROLYL 4-HYDROXYLASE ALPHA SUBUNIT"/>
    <property type="match status" value="1"/>
</dbReference>
<feature type="chain" id="PRO_5003262751" description="Fe2OG dioxygenase domain-containing protein" evidence="12">
    <location>
        <begin position="18"/>
        <end position="572"/>
    </location>
</feature>
<dbReference type="InterPro" id="IPR005123">
    <property type="entry name" value="Oxoglu/Fe-dep_dioxygenase_dom"/>
</dbReference>
<dbReference type="InterPro" id="IPR045054">
    <property type="entry name" value="P4HA-like"/>
</dbReference>
<dbReference type="OrthoDB" id="420380at2759"/>
<dbReference type="GeneID" id="20224314"/>
<dbReference type="OMA" id="RDENANC"/>
<evidence type="ECO:0000256" key="8">
    <source>
        <dbReference type="ARBA" id="ARBA00023002"/>
    </source>
</evidence>
<sequence>MLPKFLLLVAATARGAGVSIVVRNLAGEDVVVSWLQPGREPRGRVPQQEKPLKNATTMSINSYETHEFIVASVAPAAAARGRARGADADDNCAFWASVGECDANPGYMRSSCAASCASADDRAAAAATERSAVFAVSDSPETISVVRTAGGAWAVERAGPARDAAEAVDAALAACGAGGAEACANPDEAPGCAAAYLARWLAPRRAKLELERGLFSASYDRVPAPLPDPAHEKAEPEDLARVHATYAAGARPVDVRAACGADADFEACARRVAKAAAVAIAQGTAEAQKATRRRSLEKRNASCAAHAGNSETVGTVEWTWAGAGDASATWGATPARGARTGPERARTVRHLFKPPAEPAALIAVVDDFVDDDECAAIMASAKPRLTRATHAHEGDLSHVSKARDSQQATVRPARGATDRDLDDPIARVKARSVGLANFLSNYSLGLDGQEELMAVQYNPGQQYMLHCDGSCDGSPFVAGGRLATVLMYCAAADGGGTAFPNANVHVVPAKGQAVYFHFRGPEPDGVVEDWHTEHSGCPVRSGEKWVVTQWLRDGVSKEFPHHRFDPSGGPIG</sequence>
<dbReference type="EMBL" id="GL833126">
    <property type="protein sequence ID" value="EGB09310.1"/>
    <property type="molecule type" value="Genomic_DNA"/>
</dbReference>
<feature type="region of interest" description="Disordered" evidence="11">
    <location>
        <begin position="390"/>
        <end position="422"/>
    </location>
</feature>
<comment type="cofactor">
    <cofactor evidence="1">
        <name>L-ascorbate</name>
        <dbReference type="ChEBI" id="CHEBI:38290"/>
    </cofactor>
</comment>
<keyword evidence="10" id="KW-0472">Membrane</keyword>
<keyword evidence="15" id="KW-1185">Reference proteome</keyword>
<keyword evidence="5" id="KW-0479">Metal-binding</keyword>
<dbReference type="InterPro" id="IPR006620">
    <property type="entry name" value="Pro_4_hyd_alph"/>
</dbReference>
<keyword evidence="7" id="KW-1133">Transmembrane helix</keyword>
<evidence type="ECO:0000259" key="13">
    <source>
        <dbReference type="PROSITE" id="PS51471"/>
    </source>
</evidence>
<evidence type="ECO:0000256" key="12">
    <source>
        <dbReference type="SAM" id="SignalP"/>
    </source>
</evidence>
<dbReference type="GO" id="GO:0005783">
    <property type="term" value="C:endoplasmic reticulum"/>
    <property type="evidence" value="ECO:0007669"/>
    <property type="project" value="TreeGrafter"/>
</dbReference>
<evidence type="ECO:0000256" key="5">
    <source>
        <dbReference type="ARBA" id="ARBA00022723"/>
    </source>
</evidence>
<keyword evidence="8" id="KW-0560">Oxidoreductase</keyword>
<dbReference type="Pfam" id="PF13640">
    <property type="entry name" value="2OG-FeII_Oxy_3"/>
    <property type="match status" value="1"/>
</dbReference>
<proteinExistence type="predicted"/>
<evidence type="ECO:0000256" key="3">
    <source>
        <dbReference type="ARBA" id="ARBA00004308"/>
    </source>
</evidence>
<keyword evidence="6" id="KW-0223">Dioxygenase</keyword>
<evidence type="ECO:0000256" key="2">
    <source>
        <dbReference type="ARBA" id="ARBA00004167"/>
    </source>
</evidence>
<evidence type="ECO:0000313" key="15">
    <source>
        <dbReference type="Proteomes" id="UP000002729"/>
    </source>
</evidence>
<evidence type="ECO:0000256" key="6">
    <source>
        <dbReference type="ARBA" id="ARBA00022964"/>
    </source>
</evidence>
<dbReference type="Pfam" id="PF01549">
    <property type="entry name" value="ShK"/>
    <property type="match status" value="1"/>
</dbReference>
<evidence type="ECO:0000256" key="11">
    <source>
        <dbReference type="SAM" id="MobiDB-lite"/>
    </source>
</evidence>
<dbReference type="GO" id="GO:0016020">
    <property type="term" value="C:membrane"/>
    <property type="evidence" value="ECO:0007669"/>
    <property type="project" value="UniProtKB-SubCell"/>
</dbReference>
<dbReference type="InterPro" id="IPR003582">
    <property type="entry name" value="ShKT_dom"/>
</dbReference>
<organism evidence="15">
    <name type="scientific">Aureococcus anophagefferens</name>
    <name type="common">Harmful bloom alga</name>
    <dbReference type="NCBI Taxonomy" id="44056"/>
    <lineage>
        <taxon>Eukaryota</taxon>
        <taxon>Sar</taxon>
        <taxon>Stramenopiles</taxon>
        <taxon>Ochrophyta</taxon>
        <taxon>Pelagophyceae</taxon>
        <taxon>Pelagomonadales</taxon>
        <taxon>Pelagomonadaceae</taxon>
        <taxon>Aureococcus</taxon>
    </lineage>
</organism>
<accession>F0Y732</accession>
<evidence type="ECO:0000256" key="7">
    <source>
        <dbReference type="ARBA" id="ARBA00022989"/>
    </source>
</evidence>
<reference evidence="14 15" key="1">
    <citation type="journal article" date="2011" name="Proc. Natl. Acad. Sci. U.S.A.">
        <title>Niche of harmful alga Aureococcus anophagefferens revealed through ecogenomics.</title>
        <authorList>
            <person name="Gobler C.J."/>
            <person name="Berry D.L."/>
            <person name="Dyhrman S.T."/>
            <person name="Wilhelm S.W."/>
            <person name="Salamov A."/>
            <person name="Lobanov A.V."/>
            <person name="Zhang Y."/>
            <person name="Collier J.L."/>
            <person name="Wurch L.L."/>
            <person name="Kustka A.B."/>
            <person name="Dill B.D."/>
            <person name="Shah M."/>
            <person name="VerBerkmoes N.C."/>
            <person name="Kuo A."/>
            <person name="Terry A."/>
            <person name="Pangilinan J."/>
            <person name="Lindquist E.A."/>
            <person name="Lucas S."/>
            <person name="Paulsen I.T."/>
            <person name="Hattenrath-Lehmann T.K."/>
            <person name="Talmage S.C."/>
            <person name="Walker E.A."/>
            <person name="Koch F."/>
            <person name="Burson A.M."/>
            <person name="Marcoval M.A."/>
            <person name="Tang Y.Z."/>
            <person name="Lecleir G.R."/>
            <person name="Coyne K.J."/>
            <person name="Berg G.M."/>
            <person name="Bertrand E.M."/>
            <person name="Saito M.A."/>
            <person name="Gladyshev V.N."/>
            <person name="Grigoriev I.V."/>
        </authorList>
    </citation>
    <scope>NUCLEOTIDE SEQUENCE [LARGE SCALE GENOMIC DNA]</scope>
    <source>
        <strain evidence="15">CCMP 1984</strain>
    </source>
</reference>
<keyword evidence="12" id="KW-0732">Signal</keyword>
<protein>
    <recommendedName>
        <fullName evidence="13">Fe2OG dioxygenase domain-containing protein</fullName>
    </recommendedName>
</protein>
<dbReference type="GO" id="GO:0031418">
    <property type="term" value="F:L-ascorbic acid binding"/>
    <property type="evidence" value="ECO:0007669"/>
    <property type="project" value="InterPro"/>
</dbReference>
<dbReference type="Gene3D" id="2.60.120.620">
    <property type="entry name" value="q2cbj1_9rhob like domain"/>
    <property type="match status" value="1"/>
</dbReference>
<keyword evidence="9" id="KW-0408">Iron</keyword>
<dbReference type="AlphaFoldDB" id="F0Y732"/>
<evidence type="ECO:0000256" key="10">
    <source>
        <dbReference type="ARBA" id="ARBA00023136"/>
    </source>
</evidence>
<dbReference type="eggNOG" id="KOG1591">
    <property type="taxonomic scope" value="Eukaryota"/>
</dbReference>
<dbReference type="Proteomes" id="UP000002729">
    <property type="component" value="Unassembled WGS sequence"/>
</dbReference>
<feature type="signal peptide" evidence="12">
    <location>
        <begin position="1"/>
        <end position="17"/>
    </location>
</feature>
<comment type="subcellular location">
    <subcellularLocation>
        <location evidence="3">Endomembrane system</location>
    </subcellularLocation>
    <subcellularLocation>
        <location evidence="2">Membrane</location>
        <topology evidence="2">Single-pass membrane protein</topology>
    </subcellularLocation>
</comment>
<keyword evidence="4" id="KW-0812">Transmembrane</keyword>
<evidence type="ECO:0000256" key="1">
    <source>
        <dbReference type="ARBA" id="ARBA00001961"/>
    </source>
</evidence>
<dbReference type="KEGG" id="aaf:AURANDRAFT_63401"/>